<accession>K6W6U1</accession>
<reference evidence="1 2" key="1">
    <citation type="submission" date="2012-08" db="EMBL/GenBank/DDBJ databases">
        <title>Whole genome shotgun sequence of Austwickia chelonae NBRC 105200.</title>
        <authorList>
            <person name="Yoshida I."/>
            <person name="Hosoyama A."/>
            <person name="Tsuchikane K."/>
            <person name="Katsumata H."/>
            <person name="Ando Y."/>
            <person name="Ohji S."/>
            <person name="Hamada M."/>
            <person name="Tamura T."/>
            <person name="Yamazoe A."/>
            <person name="Yamazaki S."/>
            <person name="Fujita N."/>
        </authorList>
    </citation>
    <scope>NUCLEOTIDE SEQUENCE [LARGE SCALE GENOMIC DNA]</scope>
    <source>
        <strain evidence="1 2">NBRC 105200</strain>
    </source>
</reference>
<keyword evidence="2" id="KW-1185">Reference proteome</keyword>
<evidence type="ECO:0000313" key="1">
    <source>
        <dbReference type="EMBL" id="GAB77537.1"/>
    </source>
</evidence>
<dbReference type="EMBL" id="BAGZ01000005">
    <property type="protein sequence ID" value="GAB77537.1"/>
    <property type="molecule type" value="Genomic_DNA"/>
</dbReference>
<name>K6W6U1_9MICO</name>
<proteinExistence type="predicted"/>
<comment type="caution">
    <text evidence="1">The sequence shown here is derived from an EMBL/GenBank/DDBJ whole genome shotgun (WGS) entry which is preliminary data.</text>
</comment>
<dbReference type="AlphaFoldDB" id="K6W6U1"/>
<dbReference type="Proteomes" id="UP000008495">
    <property type="component" value="Unassembled WGS sequence"/>
</dbReference>
<sequence length="105" mass="11900">MQPIARVVARYKCYSQGEFAIKFSIASVIAVTLTFGLTGGSAHASENSYQPAGEVRILAPTRRYRIQKISQSFQQSPLRRFSQWKLLNWKIFKKLQDGGEFDRAG</sequence>
<evidence type="ECO:0000313" key="2">
    <source>
        <dbReference type="Proteomes" id="UP000008495"/>
    </source>
</evidence>
<gene>
    <name evidence="1" type="ORF">AUCHE_05_04490</name>
</gene>
<protein>
    <submittedName>
        <fullName evidence="1">Uncharacterized protein</fullName>
    </submittedName>
</protein>
<organism evidence="1 2">
    <name type="scientific">Austwickia chelonae NBRC 105200</name>
    <dbReference type="NCBI Taxonomy" id="1184607"/>
    <lineage>
        <taxon>Bacteria</taxon>
        <taxon>Bacillati</taxon>
        <taxon>Actinomycetota</taxon>
        <taxon>Actinomycetes</taxon>
        <taxon>Micrococcales</taxon>
        <taxon>Dermatophilaceae</taxon>
        <taxon>Austwickia</taxon>
    </lineage>
</organism>